<dbReference type="Proteomes" id="UP000076738">
    <property type="component" value="Unassembled WGS sequence"/>
</dbReference>
<dbReference type="InterPro" id="IPR002575">
    <property type="entry name" value="Aminoglycoside_PTrfase"/>
</dbReference>
<proteinExistence type="predicted"/>
<accession>A0A167FLG6</accession>
<protein>
    <recommendedName>
        <fullName evidence="1">Aminoglycoside phosphotransferase domain-containing protein</fullName>
    </recommendedName>
</protein>
<organism evidence="2 3">
    <name type="scientific">Calocera viscosa (strain TUFC12733)</name>
    <dbReference type="NCBI Taxonomy" id="1330018"/>
    <lineage>
        <taxon>Eukaryota</taxon>
        <taxon>Fungi</taxon>
        <taxon>Dikarya</taxon>
        <taxon>Basidiomycota</taxon>
        <taxon>Agaricomycotina</taxon>
        <taxon>Dacrymycetes</taxon>
        <taxon>Dacrymycetales</taxon>
        <taxon>Dacrymycetaceae</taxon>
        <taxon>Calocera</taxon>
    </lineage>
</organism>
<dbReference type="PANTHER" id="PTHR21310">
    <property type="entry name" value="AMINOGLYCOSIDE PHOSPHOTRANSFERASE-RELATED-RELATED"/>
    <property type="match status" value="1"/>
</dbReference>
<evidence type="ECO:0000313" key="3">
    <source>
        <dbReference type="Proteomes" id="UP000076738"/>
    </source>
</evidence>
<keyword evidence="3" id="KW-1185">Reference proteome</keyword>
<feature type="domain" description="Aminoglycoside phosphotransferase" evidence="1">
    <location>
        <begin position="146"/>
        <end position="197"/>
    </location>
</feature>
<sequence length="252" mass="28456">MIPTAIPLAPAPVPVWRISRSMVLKASDGNVDALSCVFIQQNTTIAVPDVWLAFQDTTGSYMISQYIESAATLESAWPTLDEETKGNVIGQLSDYVKQLRQLEGRPAHPDPVLPVPSTGPCFGLCEPGPFESLQELFDFFDHKRHVFNKLGGNVNPYQFPDETRLVFVHQDLNPRNLLVDKDERLWIIDWKNSGFYPECFEYCAVFLQAGDGVYQNLEDLAQRELDVIGNQHESFGRLVRSIRWVLTNASQL</sequence>
<dbReference type="OrthoDB" id="8300194at2759"/>
<dbReference type="InterPro" id="IPR051678">
    <property type="entry name" value="AGP_Transferase"/>
</dbReference>
<reference evidence="2 3" key="1">
    <citation type="journal article" date="2016" name="Mol. Biol. Evol.">
        <title>Comparative Genomics of Early-Diverging Mushroom-Forming Fungi Provides Insights into the Origins of Lignocellulose Decay Capabilities.</title>
        <authorList>
            <person name="Nagy L.G."/>
            <person name="Riley R."/>
            <person name="Tritt A."/>
            <person name="Adam C."/>
            <person name="Daum C."/>
            <person name="Floudas D."/>
            <person name="Sun H."/>
            <person name="Yadav J.S."/>
            <person name="Pangilinan J."/>
            <person name="Larsson K.H."/>
            <person name="Matsuura K."/>
            <person name="Barry K."/>
            <person name="Labutti K."/>
            <person name="Kuo R."/>
            <person name="Ohm R.A."/>
            <person name="Bhattacharya S.S."/>
            <person name="Shirouzu T."/>
            <person name="Yoshinaga Y."/>
            <person name="Martin F.M."/>
            <person name="Grigoriev I.V."/>
            <person name="Hibbett D.S."/>
        </authorList>
    </citation>
    <scope>NUCLEOTIDE SEQUENCE [LARGE SCALE GENOMIC DNA]</scope>
    <source>
        <strain evidence="2 3">TUFC12733</strain>
    </source>
</reference>
<evidence type="ECO:0000259" key="1">
    <source>
        <dbReference type="Pfam" id="PF01636"/>
    </source>
</evidence>
<dbReference type="Gene3D" id="3.90.1200.10">
    <property type="match status" value="1"/>
</dbReference>
<name>A0A167FLG6_CALVF</name>
<dbReference type="SUPFAM" id="SSF56112">
    <property type="entry name" value="Protein kinase-like (PK-like)"/>
    <property type="match status" value="1"/>
</dbReference>
<gene>
    <name evidence="2" type="ORF">CALVIDRAFT_46347</name>
</gene>
<dbReference type="STRING" id="1330018.A0A167FLG6"/>
<dbReference type="EMBL" id="KV417375">
    <property type="protein sequence ID" value="KZO89623.1"/>
    <property type="molecule type" value="Genomic_DNA"/>
</dbReference>
<dbReference type="AlphaFoldDB" id="A0A167FLG6"/>
<dbReference type="PANTHER" id="PTHR21310:SF15">
    <property type="entry name" value="AMINOGLYCOSIDE PHOSPHOTRANSFERASE DOMAIN-CONTAINING PROTEIN"/>
    <property type="match status" value="1"/>
</dbReference>
<evidence type="ECO:0000313" key="2">
    <source>
        <dbReference type="EMBL" id="KZO89623.1"/>
    </source>
</evidence>
<dbReference type="Pfam" id="PF01636">
    <property type="entry name" value="APH"/>
    <property type="match status" value="1"/>
</dbReference>
<dbReference type="InterPro" id="IPR011009">
    <property type="entry name" value="Kinase-like_dom_sf"/>
</dbReference>